<sequence>GASARGSRQRLARKGLPVARPEGVVASRRHRPQCWPPLGRAVACRNAQRHRLRKGSVYSDDAGG</sequence>
<proteinExistence type="predicted"/>
<dbReference type="AlphaFoldDB" id="A0A426WXC9"/>
<evidence type="ECO:0000313" key="2">
    <source>
        <dbReference type="EMBL" id="RRT31911.1"/>
    </source>
</evidence>
<organism evidence="2 3">
    <name type="scientific">Ensete ventricosum</name>
    <name type="common">Abyssinian banana</name>
    <name type="synonym">Musa ensete</name>
    <dbReference type="NCBI Taxonomy" id="4639"/>
    <lineage>
        <taxon>Eukaryota</taxon>
        <taxon>Viridiplantae</taxon>
        <taxon>Streptophyta</taxon>
        <taxon>Embryophyta</taxon>
        <taxon>Tracheophyta</taxon>
        <taxon>Spermatophyta</taxon>
        <taxon>Magnoliopsida</taxon>
        <taxon>Liliopsida</taxon>
        <taxon>Zingiberales</taxon>
        <taxon>Musaceae</taxon>
        <taxon>Ensete</taxon>
    </lineage>
</organism>
<evidence type="ECO:0000313" key="3">
    <source>
        <dbReference type="Proteomes" id="UP000287651"/>
    </source>
</evidence>
<protein>
    <submittedName>
        <fullName evidence="2">Uncharacterized protein</fullName>
    </submittedName>
</protein>
<reference evidence="2 3" key="1">
    <citation type="journal article" date="2014" name="Agronomy (Basel)">
        <title>A Draft Genome Sequence for Ensete ventricosum, the Drought-Tolerant Tree Against Hunger.</title>
        <authorList>
            <person name="Harrison J."/>
            <person name="Moore K.A."/>
            <person name="Paszkiewicz K."/>
            <person name="Jones T."/>
            <person name="Grant M."/>
            <person name="Ambacheew D."/>
            <person name="Muzemil S."/>
            <person name="Studholme D.J."/>
        </authorList>
    </citation>
    <scope>NUCLEOTIDE SEQUENCE [LARGE SCALE GENOMIC DNA]</scope>
</reference>
<feature type="region of interest" description="Disordered" evidence="1">
    <location>
        <begin position="1"/>
        <end position="29"/>
    </location>
</feature>
<evidence type="ECO:0000256" key="1">
    <source>
        <dbReference type="SAM" id="MobiDB-lite"/>
    </source>
</evidence>
<name>A0A426WXC9_ENSVE</name>
<gene>
    <name evidence="2" type="ORF">B296_00050473</name>
</gene>
<feature type="non-terminal residue" evidence="2">
    <location>
        <position position="1"/>
    </location>
</feature>
<dbReference type="Proteomes" id="UP000287651">
    <property type="component" value="Unassembled WGS sequence"/>
</dbReference>
<dbReference type="EMBL" id="AMZH03034891">
    <property type="protein sequence ID" value="RRT31911.1"/>
    <property type="molecule type" value="Genomic_DNA"/>
</dbReference>
<accession>A0A426WXC9</accession>
<comment type="caution">
    <text evidence="2">The sequence shown here is derived from an EMBL/GenBank/DDBJ whole genome shotgun (WGS) entry which is preliminary data.</text>
</comment>